<evidence type="ECO:0000256" key="4">
    <source>
        <dbReference type="ARBA" id="ARBA00022833"/>
    </source>
</evidence>
<evidence type="ECO:0000256" key="3">
    <source>
        <dbReference type="ARBA" id="ARBA00022723"/>
    </source>
</evidence>
<feature type="non-terminal residue" evidence="7">
    <location>
        <position position="243"/>
    </location>
</feature>
<dbReference type="Gene3D" id="3.40.50.720">
    <property type="entry name" value="NAD(P)-binding Rossmann-like Domain"/>
    <property type="match status" value="2"/>
</dbReference>
<dbReference type="Proteomes" id="UP001152533">
    <property type="component" value="Unassembled WGS sequence"/>
</dbReference>
<protein>
    <recommendedName>
        <fullName evidence="6">Alcohol dehydrogenase-like C-terminal domain-containing protein</fullName>
    </recommendedName>
</protein>
<reference evidence="7" key="1">
    <citation type="submission" date="2022-08" db="EMBL/GenBank/DDBJ databases">
        <authorList>
            <person name="Giroux E."/>
            <person name="Giroux E."/>
        </authorList>
    </citation>
    <scope>NUCLEOTIDE SEQUENCE</scope>
    <source>
        <strain evidence="7">H1091258</strain>
    </source>
</reference>
<dbReference type="GO" id="GO:0016491">
    <property type="term" value="F:oxidoreductase activity"/>
    <property type="evidence" value="ECO:0007669"/>
    <property type="project" value="UniProtKB-KW"/>
</dbReference>
<dbReference type="InterPro" id="IPR013149">
    <property type="entry name" value="ADH-like_C"/>
</dbReference>
<dbReference type="AlphaFoldDB" id="A0A9W4RMG0"/>
<evidence type="ECO:0000256" key="1">
    <source>
        <dbReference type="ARBA" id="ARBA00001947"/>
    </source>
</evidence>
<evidence type="ECO:0000259" key="6">
    <source>
        <dbReference type="Pfam" id="PF00107"/>
    </source>
</evidence>
<dbReference type="GO" id="GO:0046872">
    <property type="term" value="F:metal ion binding"/>
    <property type="evidence" value="ECO:0007669"/>
    <property type="project" value="UniProtKB-KW"/>
</dbReference>
<comment type="cofactor">
    <cofactor evidence="1">
        <name>Zn(2+)</name>
        <dbReference type="ChEBI" id="CHEBI:29105"/>
    </cofactor>
</comment>
<evidence type="ECO:0000313" key="8">
    <source>
        <dbReference type="Proteomes" id="UP001152533"/>
    </source>
</evidence>
<evidence type="ECO:0000313" key="7">
    <source>
        <dbReference type="EMBL" id="CAI0643805.1"/>
    </source>
</evidence>
<dbReference type="SUPFAM" id="SSF51735">
    <property type="entry name" value="NAD(P)-binding Rossmann-fold domains"/>
    <property type="match status" value="1"/>
</dbReference>
<dbReference type="PANTHER" id="PTHR43350:SF2">
    <property type="entry name" value="GROES-LIKE ZINC-BINDING ALCOHOL DEHYDROGENASE FAMILY PROTEIN"/>
    <property type="match status" value="1"/>
</dbReference>
<proteinExistence type="inferred from homology"/>
<keyword evidence="8" id="KW-1185">Reference proteome</keyword>
<keyword evidence="5" id="KW-0560">Oxidoreductase</keyword>
<gene>
    <name evidence="7" type="ORF">CGXH109_LOCUS29074</name>
</gene>
<keyword evidence="3" id="KW-0479">Metal-binding</keyword>
<accession>A0A9W4RMG0</accession>
<keyword evidence="4" id="KW-0862">Zinc</keyword>
<feature type="domain" description="Alcohol dehydrogenase-like C-terminal" evidence="6">
    <location>
        <begin position="102"/>
        <end position="179"/>
    </location>
</feature>
<dbReference type="InterPro" id="IPR036291">
    <property type="entry name" value="NAD(P)-bd_dom_sf"/>
</dbReference>
<comment type="similarity">
    <text evidence="2">Belongs to the zinc-containing alcohol dehydrogenase family.</text>
</comment>
<organism evidence="7 8">
    <name type="scientific">Colletotrichum noveboracense</name>
    <dbReference type="NCBI Taxonomy" id="2664923"/>
    <lineage>
        <taxon>Eukaryota</taxon>
        <taxon>Fungi</taxon>
        <taxon>Dikarya</taxon>
        <taxon>Ascomycota</taxon>
        <taxon>Pezizomycotina</taxon>
        <taxon>Sordariomycetes</taxon>
        <taxon>Hypocreomycetidae</taxon>
        <taxon>Glomerellales</taxon>
        <taxon>Glomerellaceae</taxon>
        <taxon>Colletotrichum</taxon>
        <taxon>Colletotrichum gloeosporioides species complex</taxon>
    </lineage>
</organism>
<dbReference type="Pfam" id="PF00107">
    <property type="entry name" value="ADH_zinc_N"/>
    <property type="match status" value="1"/>
</dbReference>
<evidence type="ECO:0000256" key="2">
    <source>
        <dbReference type="ARBA" id="ARBA00008072"/>
    </source>
</evidence>
<name>A0A9W4RMG0_9PEZI</name>
<dbReference type="EMBL" id="CAMGZC010000127">
    <property type="protein sequence ID" value="CAI0643805.1"/>
    <property type="molecule type" value="Genomic_DNA"/>
</dbReference>
<sequence>LGAPGYCESFDEINFTGCSTSFSNSGTGRISVGGSFFGQSSFSRLARVKQTSIVNVTRLVSSKDELKMLAPLGCGIQTGAGTITKLAAATQDDTVAVIGLGGVGLAAVMAAKIIECRTVIGIDRVPSRIDLAQSLGATHTVNTANITNTLTEEIRKLSGGPGSTITLDATGLRPDSIQSGKQLLGSMEGGVYPEDYIPQLIQWYHEGRFPLEKLIKTYDVKDFELAVKDMEDGTTIKPILIWS</sequence>
<evidence type="ECO:0000256" key="5">
    <source>
        <dbReference type="ARBA" id="ARBA00023002"/>
    </source>
</evidence>
<comment type="caution">
    <text evidence="7">The sequence shown here is derived from an EMBL/GenBank/DDBJ whole genome shotgun (WGS) entry which is preliminary data.</text>
</comment>
<dbReference type="Gene3D" id="3.90.180.10">
    <property type="entry name" value="Medium-chain alcohol dehydrogenases, catalytic domain"/>
    <property type="match status" value="2"/>
</dbReference>
<dbReference type="PANTHER" id="PTHR43350">
    <property type="entry name" value="NAD-DEPENDENT ALCOHOL DEHYDROGENASE"/>
    <property type="match status" value="1"/>
</dbReference>